<evidence type="ECO:0000256" key="1">
    <source>
        <dbReference type="SAM" id="MobiDB-lite"/>
    </source>
</evidence>
<evidence type="ECO:0000259" key="2">
    <source>
        <dbReference type="Pfam" id="PF02541"/>
    </source>
</evidence>
<feature type="region of interest" description="Disordered" evidence="1">
    <location>
        <begin position="1"/>
        <end position="24"/>
    </location>
</feature>
<dbReference type="SUPFAM" id="SSF53067">
    <property type="entry name" value="Actin-like ATPase domain"/>
    <property type="match status" value="2"/>
</dbReference>
<sequence length="519" mass="56562">MLQNSLQDNGQNIPGSTEPIAQGRLQDRQPVAVVDIGSNSVRLVIYEGNCRSLTVLFNEKVLSGLGKGLARTNRLDPKAVDSALAALSRFRRLAAQANVREIHPIATAAAREAQNGPDFIAAAEAAIGCEIVILSGEDEARYAAEGVLSGFHNPSGVGGDLGGGSLELVDIDAGGFQGGLTLPLGGLRLRDLSEGDLTRAQAVAESHLSACALAGKGEGRPFFAVGGTWRNLAKLHMEQEKYPLHVMHGYEIDAAGIDGFLDMVVRTPPDKLPGIGAVSKSRRPLLAYGAVTLKSIIRHLKPSKIVLSALGVREGYLHSLLSPEERAKDPLLESARELSILRSRSPDHARELVEWSRRTFEAFGIDETPAEERLRQAACLLADIGWRAHPDYRGKQSLSIIAHAAFPAVDHRGRVYLGLTNYYRHEGSFEQVHLPEIERLVDDRLMRRARILGSLFRVAYLLTASMPGVLDQIKWAQDPRGGFTLVIPQHLADLVGERPEGRLQQFAKVVEKTLRMEVR</sequence>
<dbReference type="Pfam" id="PF02541">
    <property type="entry name" value="Ppx-GppA"/>
    <property type="match status" value="1"/>
</dbReference>
<dbReference type="Gene3D" id="3.30.420.40">
    <property type="match status" value="1"/>
</dbReference>
<dbReference type="GO" id="GO:0016462">
    <property type="term" value="F:pyrophosphatase activity"/>
    <property type="evidence" value="ECO:0007669"/>
    <property type="project" value="TreeGrafter"/>
</dbReference>
<dbReference type="InterPro" id="IPR050273">
    <property type="entry name" value="GppA/Ppx_hydrolase"/>
</dbReference>
<accession>A0A0P0YZG4</accession>
<dbReference type="Gene3D" id="1.10.3210.10">
    <property type="entry name" value="Hypothetical protein af1432"/>
    <property type="match status" value="1"/>
</dbReference>
<dbReference type="InterPro" id="IPR043129">
    <property type="entry name" value="ATPase_NBD"/>
</dbReference>
<name>A0A0P0YZG4_9HYPH</name>
<feature type="domain" description="Ppx/GppA phosphatase N-terminal" evidence="2">
    <location>
        <begin position="45"/>
        <end position="321"/>
    </location>
</feature>
<dbReference type="Pfam" id="PF21697">
    <property type="entry name" value="Ppx_C"/>
    <property type="match status" value="1"/>
</dbReference>
<dbReference type="PANTHER" id="PTHR30005:SF0">
    <property type="entry name" value="RETROGRADE REGULATION PROTEIN 2"/>
    <property type="match status" value="1"/>
</dbReference>
<evidence type="ECO:0000313" key="4">
    <source>
        <dbReference type="EMBL" id="BAT26938.1"/>
    </source>
</evidence>
<evidence type="ECO:0000259" key="3">
    <source>
        <dbReference type="Pfam" id="PF21697"/>
    </source>
</evidence>
<dbReference type="CDD" id="cd24052">
    <property type="entry name" value="ASKHA_NBD_HpPPX-GppA-like"/>
    <property type="match status" value="1"/>
</dbReference>
<proteinExistence type="predicted"/>
<dbReference type="EMBL" id="LC066374">
    <property type="protein sequence ID" value="BAT26938.1"/>
    <property type="molecule type" value="Genomic_DNA"/>
</dbReference>
<dbReference type="Gene3D" id="3.30.420.150">
    <property type="entry name" value="Exopolyphosphatase. Domain 2"/>
    <property type="match status" value="1"/>
</dbReference>
<organism evidence="4">
    <name type="scientific">Aurantimonas coralicida</name>
    <dbReference type="NCBI Taxonomy" id="182270"/>
    <lineage>
        <taxon>Bacteria</taxon>
        <taxon>Pseudomonadati</taxon>
        <taxon>Pseudomonadota</taxon>
        <taxon>Alphaproteobacteria</taxon>
        <taxon>Hyphomicrobiales</taxon>
        <taxon>Aurantimonadaceae</taxon>
        <taxon>Aurantimonas</taxon>
    </lineage>
</organism>
<dbReference type="InterPro" id="IPR048951">
    <property type="entry name" value="Ppx_C"/>
</dbReference>
<dbReference type="AlphaFoldDB" id="A0A0P0YZG4"/>
<dbReference type="PANTHER" id="PTHR30005">
    <property type="entry name" value="EXOPOLYPHOSPHATASE"/>
    <property type="match status" value="1"/>
</dbReference>
<feature type="compositionally biased region" description="Polar residues" evidence="1">
    <location>
        <begin position="1"/>
        <end position="15"/>
    </location>
</feature>
<reference evidence="4" key="1">
    <citation type="journal article" date="2015" name="Proc. Natl. Acad. Sci. U.S.A.">
        <title>Bacterial clade with the ribosomal RNA operon on a small plasmid rather than the chromosome.</title>
        <authorList>
            <person name="Anda M."/>
            <person name="Ohtsubo Y."/>
            <person name="Okubo T."/>
            <person name="Sugawara M."/>
            <person name="Nagata Y."/>
            <person name="Tsuda M."/>
            <person name="Minamisawa K."/>
            <person name="Mitsui H."/>
        </authorList>
    </citation>
    <scope>NUCLEOTIDE SEQUENCE</scope>
    <source>
        <strain evidence="4">DSM 14790</strain>
    </source>
</reference>
<feature type="domain" description="Exopolyphosphatase C-terminal" evidence="3">
    <location>
        <begin position="331"/>
        <end position="514"/>
    </location>
</feature>
<dbReference type="SUPFAM" id="SSF109604">
    <property type="entry name" value="HD-domain/PDEase-like"/>
    <property type="match status" value="1"/>
</dbReference>
<protein>
    <submittedName>
        <fullName evidence="4">Phosphatase Ppx/GppA family</fullName>
    </submittedName>
</protein>
<dbReference type="InterPro" id="IPR003695">
    <property type="entry name" value="Ppx_GppA_N"/>
</dbReference>